<evidence type="ECO:0000256" key="1">
    <source>
        <dbReference type="SAM" id="MobiDB-lite"/>
    </source>
</evidence>
<reference evidence="2" key="1">
    <citation type="journal article" date="2023" name="G3 (Bethesda)">
        <title>A reference genome for the long-term kleptoplast-retaining sea slug Elysia crispata morphotype clarki.</title>
        <authorList>
            <person name="Eastman K.E."/>
            <person name="Pendleton A.L."/>
            <person name="Shaikh M.A."/>
            <person name="Suttiyut T."/>
            <person name="Ogas R."/>
            <person name="Tomko P."/>
            <person name="Gavelis G."/>
            <person name="Widhalm J.R."/>
            <person name="Wisecaver J.H."/>
        </authorList>
    </citation>
    <scope>NUCLEOTIDE SEQUENCE</scope>
    <source>
        <strain evidence="2">ECLA1</strain>
    </source>
</reference>
<evidence type="ECO:0000313" key="2">
    <source>
        <dbReference type="EMBL" id="KAK3800032.1"/>
    </source>
</evidence>
<dbReference type="Proteomes" id="UP001283361">
    <property type="component" value="Unassembled WGS sequence"/>
</dbReference>
<dbReference type="AlphaFoldDB" id="A0AAE1B5P5"/>
<keyword evidence="3" id="KW-1185">Reference proteome</keyword>
<feature type="region of interest" description="Disordered" evidence="1">
    <location>
        <begin position="171"/>
        <end position="245"/>
    </location>
</feature>
<dbReference type="EMBL" id="JAWDGP010000503">
    <property type="protein sequence ID" value="KAK3800032.1"/>
    <property type="molecule type" value="Genomic_DNA"/>
</dbReference>
<sequence length="245" mass="27293">MKGLNPIQYKSKVSASPPSPDLKVREAVDDRPVTSESLVREQRFIPVQYWPVVVRPGQRADVYKITGRQLVAEKDSFFYYYYSFNVLRKAGEATEKARGYLDRREDSLCTWKKGKAMQGKAEGRGHVDGAHRVVAATIRTVAEKQDSNIRIGSLTGQLQLRNVTAATVVMQSSQSRNARRMGQGERVTLASPSRSPRMKCSKRPRVCPGPDGECRKSGHTALLRQVEGKVRPTGHTTEHSLGSKP</sequence>
<proteinExistence type="predicted"/>
<protein>
    <submittedName>
        <fullName evidence="2">Uncharacterized protein</fullName>
    </submittedName>
</protein>
<gene>
    <name evidence="2" type="ORF">RRG08_029754</name>
</gene>
<organism evidence="2 3">
    <name type="scientific">Elysia crispata</name>
    <name type="common">lettuce slug</name>
    <dbReference type="NCBI Taxonomy" id="231223"/>
    <lineage>
        <taxon>Eukaryota</taxon>
        <taxon>Metazoa</taxon>
        <taxon>Spiralia</taxon>
        <taxon>Lophotrochozoa</taxon>
        <taxon>Mollusca</taxon>
        <taxon>Gastropoda</taxon>
        <taxon>Heterobranchia</taxon>
        <taxon>Euthyneura</taxon>
        <taxon>Panpulmonata</taxon>
        <taxon>Sacoglossa</taxon>
        <taxon>Placobranchoidea</taxon>
        <taxon>Plakobranchidae</taxon>
        <taxon>Elysia</taxon>
    </lineage>
</organism>
<feature type="compositionally biased region" description="Basic residues" evidence="1">
    <location>
        <begin position="196"/>
        <end position="205"/>
    </location>
</feature>
<evidence type="ECO:0000313" key="3">
    <source>
        <dbReference type="Proteomes" id="UP001283361"/>
    </source>
</evidence>
<feature type="region of interest" description="Disordered" evidence="1">
    <location>
        <begin position="1"/>
        <end position="24"/>
    </location>
</feature>
<accession>A0AAE1B5P5</accession>
<name>A0AAE1B5P5_9GAST</name>
<comment type="caution">
    <text evidence="2">The sequence shown here is derived from an EMBL/GenBank/DDBJ whole genome shotgun (WGS) entry which is preliminary data.</text>
</comment>